<dbReference type="AlphaFoldDB" id="H0EM85"/>
<keyword evidence="3" id="KW-1185">Reference proteome</keyword>
<dbReference type="GO" id="GO:0010513">
    <property type="term" value="P:positive regulation of phosphatidylinositol biosynthetic process"/>
    <property type="evidence" value="ECO:0007669"/>
    <property type="project" value="TreeGrafter"/>
</dbReference>
<organism evidence="2 3">
    <name type="scientific">Glarea lozoyensis (strain ATCC 74030 / MF5533)</name>
    <dbReference type="NCBI Taxonomy" id="1104152"/>
    <lineage>
        <taxon>Eukaryota</taxon>
        <taxon>Fungi</taxon>
        <taxon>Dikarya</taxon>
        <taxon>Ascomycota</taxon>
        <taxon>Pezizomycotina</taxon>
        <taxon>Leotiomycetes</taxon>
        <taxon>Helotiales</taxon>
        <taxon>Helotiaceae</taxon>
        <taxon>Glarea</taxon>
    </lineage>
</organism>
<dbReference type="PANTHER" id="PTHR28258">
    <property type="entry name" value="VACUOLAR SEGREGATION PROTEIN 7"/>
    <property type="match status" value="1"/>
</dbReference>
<evidence type="ECO:0000313" key="3">
    <source>
        <dbReference type="Proteomes" id="UP000005446"/>
    </source>
</evidence>
<feature type="compositionally biased region" description="Basic and acidic residues" evidence="1">
    <location>
        <begin position="1"/>
        <end position="10"/>
    </location>
</feature>
<protein>
    <submittedName>
        <fullName evidence="2">Uncharacterized protein</fullName>
    </submittedName>
</protein>
<feature type="compositionally biased region" description="Polar residues" evidence="1">
    <location>
        <begin position="290"/>
        <end position="303"/>
    </location>
</feature>
<feature type="compositionally biased region" description="Polar residues" evidence="1">
    <location>
        <begin position="22"/>
        <end position="34"/>
    </location>
</feature>
<dbReference type="Proteomes" id="UP000005446">
    <property type="component" value="Unassembled WGS sequence"/>
</dbReference>
<dbReference type="GO" id="GO:1903778">
    <property type="term" value="P:protein localization to vacuolar membrane"/>
    <property type="evidence" value="ECO:0007669"/>
    <property type="project" value="TreeGrafter"/>
</dbReference>
<dbReference type="GO" id="GO:0070772">
    <property type="term" value="C:PAS complex"/>
    <property type="evidence" value="ECO:0007669"/>
    <property type="project" value="TreeGrafter"/>
</dbReference>
<feature type="compositionally biased region" description="Acidic residues" evidence="1">
    <location>
        <begin position="225"/>
        <end position="236"/>
    </location>
</feature>
<evidence type="ECO:0000313" key="2">
    <source>
        <dbReference type="EMBL" id="EHL00429.1"/>
    </source>
</evidence>
<feature type="region of interest" description="Disordered" evidence="1">
    <location>
        <begin position="1"/>
        <end position="328"/>
    </location>
</feature>
<reference evidence="2 3" key="1">
    <citation type="journal article" date="2012" name="Eukaryot. Cell">
        <title>Genome sequence of the fungus Glarea lozoyensis: the first genome sequence of a species from the Helotiaceae family.</title>
        <authorList>
            <person name="Youssar L."/>
            <person name="Gruening B.A."/>
            <person name="Erxleben A."/>
            <person name="Guenther S."/>
            <person name="Huettel W."/>
        </authorList>
    </citation>
    <scope>NUCLEOTIDE SEQUENCE [LARGE SCALE GENOMIC DNA]</scope>
    <source>
        <strain evidence="3">ATCC 74030 / MF5533</strain>
    </source>
</reference>
<feature type="compositionally biased region" description="Polar residues" evidence="1">
    <location>
        <begin position="146"/>
        <end position="161"/>
    </location>
</feature>
<dbReference type="InParanoid" id="H0EM85"/>
<dbReference type="GO" id="GO:0000011">
    <property type="term" value="P:vacuole inheritance"/>
    <property type="evidence" value="ECO:0007669"/>
    <property type="project" value="TreeGrafter"/>
</dbReference>
<proteinExistence type="predicted"/>
<accession>H0EM85</accession>
<feature type="compositionally biased region" description="Basic and acidic residues" evidence="1">
    <location>
        <begin position="77"/>
        <end position="87"/>
    </location>
</feature>
<feature type="compositionally biased region" description="Acidic residues" evidence="1">
    <location>
        <begin position="304"/>
        <end position="314"/>
    </location>
</feature>
<feature type="compositionally biased region" description="Polar residues" evidence="1">
    <location>
        <begin position="96"/>
        <end position="105"/>
    </location>
</feature>
<dbReference type="PANTHER" id="PTHR28258:SF1">
    <property type="entry name" value="VACUOLAR SEGREGATION PROTEIN 7"/>
    <property type="match status" value="1"/>
</dbReference>
<dbReference type="GO" id="GO:0000329">
    <property type="term" value="C:fungal-type vacuole membrane"/>
    <property type="evidence" value="ECO:0007669"/>
    <property type="project" value="TreeGrafter"/>
</dbReference>
<feature type="compositionally biased region" description="Polar residues" evidence="1">
    <location>
        <begin position="255"/>
        <end position="268"/>
    </location>
</feature>
<comment type="caution">
    <text evidence="2">The sequence shown here is derived from an EMBL/GenBank/DDBJ whole genome shotgun (WGS) entry which is preliminary data.</text>
</comment>
<dbReference type="HOGENOM" id="CLU_847447_0_0_1"/>
<dbReference type="Pfam" id="PF12751">
    <property type="entry name" value="Vac7"/>
    <property type="match status" value="1"/>
</dbReference>
<evidence type="ECO:0000256" key="1">
    <source>
        <dbReference type="SAM" id="MobiDB-lite"/>
    </source>
</evidence>
<gene>
    <name evidence="2" type="ORF">M7I_3715</name>
</gene>
<dbReference type="InterPro" id="IPR024260">
    <property type="entry name" value="Vac7"/>
</dbReference>
<dbReference type="OrthoDB" id="1204at2759"/>
<sequence length="328" mass="34699">MIHSPRKNDDVPAINVLRTPQAIEQSEGRQPTNDGETEESLLVPGMRTPARGASGASSTLETVQEIIPIKEGDEDSEKSGTESRKTSMDQGKPKTSAVSNESGSDSAGKGEIKMRTTSATPVTGLRPSAPAVKPFGAGRGKASEGSGRNMTVETEVVSSIPQVAVGTRDTMSLGGNGSIRNKPSSETIRPKKEKKKTTRKTPSVASGTASSKADIFEAKVASAVDEADSSDSEETFVYESNPPEPVDRHKRYHSRTPSATSMASQIDQRNGPRSAMEGGHSVAMKKSMKFANSFTSSGGPESTTGDDDVYDQDDPYGVGDRTQPRFGN</sequence>
<name>H0EM85_GLAL7</name>
<dbReference type="EMBL" id="AGUE01000083">
    <property type="protein sequence ID" value="EHL00429.1"/>
    <property type="molecule type" value="Genomic_DNA"/>
</dbReference>